<feature type="compositionally biased region" description="Basic and acidic residues" evidence="6">
    <location>
        <begin position="192"/>
        <end position="203"/>
    </location>
</feature>
<keyword evidence="5" id="KW-0539">Nucleus</keyword>
<dbReference type="PANTHER" id="PTHR12225:SF0">
    <property type="entry name" value="PROTEASOMAL UBIQUITIN RECEPTOR ADRM1"/>
    <property type="match status" value="1"/>
</dbReference>
<evidence type="ECO:0000256" key="5">
    <source>
        <dbReference type="ARBA" id="ARBA00023242"/>
    </source>
</evidence>
<reference evidence="8" key="1">
    <citation type="journal article" date="2023" name="Mol. Phylogenet. Evol.">
        <title>Genome-scale phylogeny and comparative genomics of the fungal order Sordariales.</title>
        <authorList>
            <person name="Hensen N."/>
            <person name="Bonometti L."/>
            <person name="Westerberg I."/>
            <person name="Brannstrom I.O."/>
            <person name="Guillou S."/>
            <person name="Cros-Aarteil S."/>
            <person name="Calhoun S."/>
            <person name="Haridas S."/>
            <person name="Kuo A."/>
            <person name="Mondo S."/>
            <person name="Pangilinan J."/>
            <person name="Riley R."/>
            <person name="LaButti K."/>
            <person name="Andreopoulos B."/>
            <person name="Lipzen A."/>
            <person name="Chen C."/>
            <person name="Yan M."/>
            <person name="Daum C."/>
            <person name="Ng V."/>
            <person name="Clum A."/>
            <person name="Steindorff A."/>
            <person name="Ohm R.A."/>
            <person name="Martin F."/>
            <person name="Silar P."/>
            <person name="Natvig D.O."/>
            <person name="Lalanne C."/>
            <person name="Gautier V."/>
            <person name="Ament-Velasquez S.L."/>
            <person name="Kruys A."/>
            <person name="Hutchinson M.I."/>
            <person name="Powell A.J."/>
            <person name="Barry K."/>
            <person name="Miller A.N."/>
            <person name="Grigoriev I.V."/>
            <person name="Debuchy R."/>
            <person name="Gladieux P."/>
            <person name="Hiltunen Thoren M."/>
            <person name="Johannesson H."/>
        </authorList>
    </citation>
    <scope>NUCLEOTIDE SEQUENCE</scope>
    <source>
        <strain evidence="8">CBS 333.67</strain>
    </source>
</reference>
<evidence type="ECO:0000259" key="7">
    <source>
        <dbReference type="PROSITE" id="PS51917"/>
    </source>
</evidence>
<dbReference type="AlphaFoldDB" id="A0AAJ0H1M7"/>
<dbReference type="RefSeq" id="XP_062725957.1">
    <property type="nucleotide sequence ID" value="XM_062868319.1"/>
</dbReference>
<dbReference type="GO" id="GO:0061133">
    <property type="term" value="F:endopeptidase activator activity"/>
    <property type="evidence" value="ECO:0007669"/>
    <property type="project" value="TreeGrafter"/>
</dbReference>
<protein>
    <submittedName>
        <fullName evidence="8">Proteasome complex subunit Rpn13 ubiquitin receptor-domain-containing protein</fullName>
    </submittedName>
</protein>
<keyword evidence="3" id="KW-0963">Cytoplasm</keyword>
<dbReference type="InterPro" id="IPR006773">
    <property type="entry name" value="Rpn13/ADRM1"/>
</dbReference>
<dbReference type="InterPro" id="IPR038108">
    <property type="entry name" value="RPN13_DEUBAD_sf"/>
</dbReference>
<name>A0AAJ0H1M7_9PEZI</name>
<dbReference type="GO" id="GO:0070628">
    <property type="term" value="F:proteasome binding"/>
    <property type="evidence" value="ECO:0007669"/>
    <property type="project" value="TreeGrafter"/>
</dbReference>
<dbReference type="FunFam" id="1.10.2020.20:FF:000004">
    <property type="entry name" value="WGS project CABT00000000 data, contig 2.6"/>
    <property type="match status" value="1"/>
</dbReference>
<evidence type="ECO:0000256" key="2">
    <source>
        <dbReference type="ARBA" id="ARBA00004496"/>
    </source>
</evidence>
<dbReference type="PANTHER" id="PTHR12225">
    <property type="entry name" value="ADHESION REGULATING MOLECULE 1 110 KDA CELL MEMBRANE GLYCOPROTEIN"/>
    <property type="match status" value="1"/>
</dbReference>
<dbReference type="Proteomes" id="UP001273166">
    <property type="component" value="Unassembled WGS sequence"/>
</dbReference>
<evidence type="ECO:0000256" key="6">
    <source>
        <dbReference type="SAM" id="MobiDB-lite"/>
    </source>
</evidence>
<feature type="region of interest" description="Disordered" evidence="6">
    <location>
        <begin position="144"/>
        <end position="206"/>
    </location>
</feature>
<evidence type="ECO:0000256" key="1">
    <source>
        <dbReference type="ARBA" id="ARBA00004123"/>
    </source>
</evidence>
<feature type="domain" description="Pru" evidence="7">
    <location>
        <begin position="1"/>
        <end position="137"/>
    </location>
</feature>
<evidence type="ECO:0000313" key="8">
    <source>
        <dbReference type="EMBL" id="KAK3310177.1"/>
    </source>
</evidence>
<dbReference type="InterPro" id="IPR044868">
    <property type="entry name" value="Rpn13/ADRM1_Pru"/>
</dbReference>
<accession>A0AAJ0H1M7</accession>
<sequence length="384" mass="41269">MSITPIITFKAGICDVDQSSKPFKIKAQPTPGYIYLYSEDDLIHFCWRPRSAPLDEPELDLVMVPTDGHFVPYDTRSPSHTSSKTNGRIFVLKFTSSSQRHLFWLQSKPQGRSGDPAWLSPRDRKIGEIVDRLLQGEEVDVNRELASVRNNDDDSRRDADNDEAMEDVEGHGDGSARGGGGGAGPDATGGDFRQEGEDAREGGADGARALSNDAATAVRNFLDAMKNASGGTAASQAERKAYPLLNDLLEPPTTIAMLDAASDEYVDNLLSFLPPMVLVLSQQGDNADAIVKEPSMESVEAAKQAMSSDQKRALLKKVFRSPQFTQSLASLTVALRDGGLPTIAEALRIPVENGGLVRGGTVPLGGGDAVEAFVEGVKRGVQKK</sequence>
<dbReference type="GO" id="GO:0008541">
    <property type="term" value="C:proteasome regulatory particle, lid subcomplex"/>
    <property type="evidence" value="ECO:0007669"/>
    <property type="project" value="TreeGrafter"/>
</dbReference>
<keyword evidence="9" id="KW-1185">Reference proteome</keyword>
<reference evidence="8" key="2">
    <citation type="submission" date="2023-06" db="EMBL/GenBank/DDBJ databases">
        <authorList>
            <consortium name="Lawrence Berkeley National Laboratory"/>
            <person name="Mondo S.J."/>
            <person name="Hensen N."/>
            <person name="Bonometti L."/>
            <person name="Westerberg I."/>
            <person name="Brannstrom I.O."/>
            <person name="Guillou S."/>
            <person name="Cros-Aarteil S."/>
            <person name="Calhoun S."/>
            <person name="Haridas S."/>
            <person name="Kuo A."/>
            <person name="Pangilinan J."/>
            <person name="Riley R."/>
            <person name="Labutti K."/>
            <person name="Andreopoulos B."/>
            <person name="Lipzen A."/>
            <person name="Chen C."/>
            <person name="Yanf M."/>
            <person name="Daum C."/>
            <person name="Ng V."/>
            <person name="Clum A."/>
            <person name="Steindorff A."/>
            <person name="Ohm R."/>
            <person name="Martin F."/>
            <person name="Silar P."/>
            <person name="Natvig D."/>
            <person name="Lalanne C."/>
            <person name="Gautier V."/>
            <person name="Ament-Velasquez S.L."/>
            <person name="Kruys A."/>
            <person name="Hutchinson M.I."/>
            <person name="Powell A.J."/>
            <person name="Barry K."/>
            <person name="Miller A.N."/>
            <person name="Grigoriev I.V."/>
            <person name="Debuchy R."/>
            <person name="Gladieux P."/>
            <person name="Thoren M.H."/>
            <person name="Johannesson H."/>
        </authorList>
    </citation>
    <scope>NUCLEOTIDE SEQUENCE</scope>
    <source>
        <strain evidence="8">CBS 333.67</strain>
    </source>
</reference>
<feature type="compositionally biased region" description="Basic and acidic residues" evidence="6">
    <location>
        <begin position="150"/>
        <end position="159"/>
    </location>
</feature>
<dbReference type="GO" id="GO:0005634">
    <property type="term" value="C:nucleus"/>
    <property type="evidence" value="ECO:0007669"/>
    <property type="project" value="UniProtKB-SubCell"/>
</dbReference>
<proteinExistence type="predicted"/>
<keyword evidence="8" id="KW-0675">Receptor</keyword>
<dbReference type="InterPro" id="IPR038633">
    <property type="entry name" value="Rpn13/ADRM1_Pru_sf"/>
</dbReference>
<dbReference type="Pfam" id="PF04683">
    <property type="entry name" value="Rpn13_ADRM1_Pru"/>
    <property type="match status" value="1"/>
</dbReference>
<organism evidence="8 9">
    <name type="scientific">Chaetomium strumarium</name>
    <dbReference type="NCBI Taxonomy" id="1170767"/>
    <lineage>
        <taxon>Eukaryota</taxon>
        <taxon>Fungi</taxon>
        <taxon>Dikarya</taxon>
        <taxon>Ascomycota</taxon>
        <taxon>Pezizomycotina</taxon>
        <taxon>Sordariomycetes</taxon>
        <taxon>Sordariomycetidae</taxon>
        <taxon>Sordariales</taxon>
        <taxon>Chaetomiaceae</taxon>
        <taxon>Chaetomium</taxon>
    </lineage>
</organism>
<dbReference type="GO" id="GO:0005737">
    <property type="term" value="C:cytoplasm"/>
    <property type="evidence" value="ECO:0007669"/>
    <property type="project" value="UniProtKB-SubCell"/>
</dbReference>
<dbReference type="Gene3D" id="2.30.29.70">
    <property type="entry name" value="Proteasomal ubiquitin receptor Rpn13/ADRM1"/>
    <property type="match status" value="1"/>
</dbReference>
<evidence type="ECO:0000256" key="4">
    <source>
        <dbReference type="ARBA" id="ARBA00022942"/>
    </source>
</evidence>
<dbReference type="EMBL" id="JAUDZG010000001">
    <property type="protein sequence ID" value="KAK3310177.1"/>
    <property type="molecule type" value="Genomic_DNA"/>
</dbReference>
<keyword evidence="4 8" id="KW-0647">Proteasome</keyword>
<evidence type="ECO:0000313" key="9">
    <source>
        <dbReference type="Proteomes" id="UP001273166"/>
    </source>
</evidence>
<dbReference type="Gene3D" id="1.10.2020.20">
    <property type="match status" value="1"/>
</dbReference>
<feature type="compositionally biased region" description="Gly residues" evidence="6">
    <location>
        <begin position="175"/>
        <end position="184"/>
    </location>
</feature>
<evidence type="ECO:0000256" key="3">
    <source>
        <dbReference type="ARBA" id="ARBA00022490"/>
    </source>
</evidence>
<gene>
    <name evidence="8" type="ORF">B0T15DRAFT_517655</name>
</gene>
<dbReference type="PROSITE" id="PS51917">
    <property type="entry name" value="PRU"/>
    <property type="match status" value="1"/>
</dbReference>
<dbReference type="GeneID" id="87887148"/>
<comment type="subcellular location">
    <subcellularLocation>
        <location evidence="2">Cytoplasm</location>
    </subcellularLocation>
    <subcellularLocation>
        <location evidence="1">Nucleus</location>
    </subcellularLocation>
</comment>
<comment type="caution">
    <text evidence="8">The sequence shown here is derived from an EMBL/GenBank/DDBJ whole genome shotgun (WGS) entry which is preliminary data.</text>
</comment>
<dbReference type="FunFam" id="2.30.29.70:FF:000009">
    <property type="entry name" value="WGS project CABT00000000 data, contig 2.6"/>
    <property type="match status" value="1"/>
</dbReference>